<dbReference type="InterPro" id="IPR001304">
    <property type="entry name" value="C-type_lectin-like"/>
</dbReference>
<dbReference type="CDD" id="cd00037">
    <property type="entry name" value="CLECT"/>
    <property type="match status" value="2"/>
</dbReference>
<dbReference type="EMBL" id="HBHR01000821">
    <property type="protein sequence ID" value="CAD9857741.1"/>
    <property type="molecule type" value="Transcribed_RNA"/>
</dbReference>
<evidence type="ECO:0000256" key="1">
    <source>
        <dbReference type="SAM" id="MobiDB-lite"/>
    </source>
</evidence>
<dbReference type="Gene3D" id="3.10.100.10">
    <property type="entry name" value="Mannose-Binding Protein A, subunit A"/>
    <property type="match status" value="2"/>
</dbReference>
<evidence type="ECO:0000259" key="2">
    <source>
        <dbReference type="Pfam" id="PF00059"/>
    </source>
</evidence>
<reference evidence="3" key="1">
    <citation type="submission" date="2021-01" db="EMBL/GenBank/DDBJ databases">
        <authorList>
            <person name="Corre E."/>
            <person name="Pelletier E."/>
            <person name="Niang G."/>
            <person name="Scheremetjew M."/>
            <person name="Finn R."/>
            <person name="Kale V."/>
            <person name="Holt S."/>
            <person name="Cochrane G."/>
            <person name="Meng A."/>
            <person name="Brown T."/>
            <person name="Cohen L."/>
        </authorList>
    </citation>
    <scope>NUCLEOTIDE SEQUENCE</scope>
    <source>
        <strain evidence="3">CCMP1661</strain>
    </source>
</reference>
<name>A0A7S2US87_9STRA</name>
<gene>
    <name evidence="3" type="ORF">FJAP1339_LOCUS257</name>
</gene>
<evidence type="ECO:0000313" key="3">
    <source>
        <dbReference type="EMBL" id="CAD9857741.1"/>
    </source>
</evidence>
<dbReference type="AlphaFoldDB" id="A0A7S2US87"/>
<organism evidence="3">
    <name type="scientific">Fibrocapsa japonica</name>
    <dbReference type="NCBI Taxonomy" id="94617"/>
    <lineage>
        <taxon>Eukaryota</taxon>
        <taxon>Sar</taxon>
        <taxon>Stramenopiles</taxon>
        <taxon>Ochrophyta</taxon>
        <taxon>Raphidophyceae</taxon>
        <taxon>Chattonellales</taxon>
        <taxon>Chattonellaceae</taxon>
        <taxon>Fibrocapsa</taxon>
    </lineage>
</organism>
<dbReference type="InterPro" id="IPR016186">
    <property type="entry name" value="C-type_lectin-like/link_sf"/>
</dbReference>
<accession>A0A7S2US87</accession>
<proteinExistence type="predicted"/>
<dbReference type="InterPro" id="IPR016187">
    <property type="entry name" value="CTDL_fold"/>
</dbReference>
<dbReference type="SUPFAM" id="SSF56436">
    <property type="entry name" value="C-type lectin-like"/>
    <property type="match status" value="2"/>
</dbReference>
<feature type="region of interest" description="Disordered" evidence="1">
    <location>
        <begin position="1"/>
        <end position="32"/>
    </location>
</feature>
<dbReference type="Pfam" id="PF00059">
    <property type="entry name" value="Lectin_C"/>
    <property type="match status" value="1"/>
</dbReference>
<protein>
    <recommendedName>
        <fullName evidence="2">C-type lectin domain-containing protein</fullName>
    </recommendedName>
</protein>
<sequence length="355" mass="38000">MGISPSTPSPTTASPTLSPTTASPTLSPTTAATIAPTLPPVIECPNTGKDRWGVCGCFEADVDADNDGFIDCASDFVFHENGASVHEAIEICELEGGYLPGPSEYAAAVYFLDTFHTGWEFLMLDAKNKQSSGNAWFRQDGEAFPPDHAWAVGEPRDFTSLGDPNARCTMFQKGWGLVTVPCRDLEGSFVCRFTNKLDFRNDPKKYVAARRDCKGDNGRLAEAPTGLRLYNISSAAVEDFGATSGEYFWIGAKNRCKGDGAVWGDTDRIVDKAGHLSADADCYECLAVKAGASDAESVEYMYEDCRESLKYMCEGTFDETAIFPPVLSPVLGTQVSTAAPTTAAPTPGGTTLPLP</sequence>
<feature type="domain" description="C-type lectin" evidence="2">
    <location>
        <begin position="204"/>
        <end position="314"/>
    </location>
</feature>